<keyword evidence="4" id="KW-1185">Reference proteome</keyword>
<name>A0AA90TFH4_9HELI</name>
<gene>
    <name evidence="1" type="ORF">Q5I04_07065</name>
    <name evidence="2" type="ORF">Q5I06_07650</name>
</gene>
<evidence type="ECO:0000313" key="4">
    <source>
        <dbReference type="Proteomes" id="UP001240777"/>
    </source>
</evidence>
<protein>
    <submittedName>
        <fullName evidence="2">Uncharacterized protein</fullName>
    </submittedName>
</protein>
<reference evidence="2 4" key="1">
    <citation type="submission" date="2023-07" db="EMBL/GenBank/DDBJ databases">
        <title>Unpublished Manusciprt.</title>
        <authorList>
            <person name="Aydin F."/>
            <person name="Tarhane S."/>
            <person name="Saticioglu I.B."/>
            <person name="Karakaya E."/>
            <person name="Abay S."/>
            <person name="Guran O."/>
            <person name="Bozkurt E."/>
            <person name="Uzum N."/>
            <person name="Olgun K."/>
            <person name="Jablonski D."/>
        </authorList>
    </citation>
    <scope>NUCLEOTIDE SEQUENCE</scope>
    <source>
        <strain evidence="4">faydin-H75</strain>
        <strain evidence="2">Faydin-H76</strain>
    </source>
</reference>
<dbReference type="AlphaFoldDB" id="A0AA90TFH4"/>
<sequence length="333" mass="39820">MSKTSYLSSSLMKIYLTNRGHTQTELNHLNDSELFELYKEESLEYLHLFQLELDEQIGNTIKNRPKNYNSPSKLKTKIEKIGKNISKVYDMIDEYIDDYTYEEFLEIFRSYLRIPAVKIQKILKVKYRQLQEVWLEKLKVRFSSLPDEERIQLMDYYEKNRDNIQKLKQIYHLSEDENYIKNIQQISEFKLDIMESFMPELMEENYKAYYDETPEKINLVQEVLTLTHSYPRSFLKELSMSKLVFLKNEIIEQDKREIADKKLFNKHTKALEEALNSPNDTDFSRAALDAITELDSDILHRVVNYLTNKNKAFLNKFNTAIKGYQNILKTKFI</sequence>
<accession>A0AA90TFH4</accession>
<organism evidence="2 3">
    <name type="scientific">Helicobacter cappadocius</name>
    <dbReference type="NCBI Taxonomy" id="3063998"/>
    <lineage>
        <taxon>Bacteria</taxon>
        <taxon>Pseudomonadati</taxon>
        <taxon>Campylobacterota</taxon>
        <taxon>Epsilonproteobacteria</taxon>
        <taxon>Campylobacterales</taxon>
        <taxon>Helicobacteraceae</taxon>
        <taxon>Helicobacter</taxon>
    </lineage>
</organism>
<dbReference type="EMBL" id="JAUYZK010000012">
    <property type="protein sequence ID" value="MDP2539645.1"/>
    <property type="molecule type" value="Genomic_DNA"/>
</dbReference>
<reference evidence="1 3" key="3">
    <citation type="journal article" date="2024" name="Syst. Appl. Microbiol.">
        <title>Helicobacter cappadocius sp. nov., from lizards: The first psychrotrophic Helicobacter species.</title>
        <authorList>
            <person name="Aydin F."/>
            <person name="Tarhane S."/>
            <person name="Karakaya E."/>
            <person name="Abay S."/>
            <person name="Kayman T."/>
            <person name="Guran O."/>
            <person name="Bozkurt E."/>
            <person name="Uzum N."/>
            <person name="Avci A."/>
            <person name="Olgun K."/>
            <person name="Jablonski D."/>
            <person name="Guran C."/>
            <person name="Burcin Saticioglu I."/>
        </authorList>
    </citation>
    <scope>NUCLEOTIDE SEQUENCE [LARGE SCALE GENOMIC DNA]</scope>
    <source>
        <strain evidence="1">Faydin-H75</strain>
        <strain evidence="3">faydin-H76</strain>
    </source>
</reference>
<dbReference type="EMBL" id="JAUPEV010000012">
    <property type="protein sequence ID" value="MDO7253667.1"/>
    <property type="molecule type" value="Genomic_DNA"/>
</dbReference>
<evidence type="ECO:0000313" key="1">
    <source>
        <dbReference type="EMBL" id="MDO7253667.1"/>
    </source>
</evidence>
<dbReference type="RefSeq" id="WP_305517508.1">
    <property type="nucleotide sequence ID" value="NZ_JAUPEV010000012.1"/>
</dbReference>
<reference evidence="1" key="2">
    <citation type="submission" date="2023-07" db="EMBL/GenBank/DDBJ databases">
        <authorList>
            <person name="Aydin F."/>
            <person name="Tarhane S."/>
            <person name="Saticioglu I.B."/>
            <person name="Karakaya E."/>
            <person name="Abay S."/>
            <person name="Guran O."/>
            <person name="Bozkurt E."/>
            <person name="Uzum N."/>
            <person name="Olgun K."/>
            <person name="Jablonski D."/>
        </authorList>
    </citation>
    <scope>NUCLEOTIDE SEQUENCE</scope>
    <source>
        <strain evidence="1">Faydin-H75</strain>
    </source>
</reference>
<evidence type="ECO:0000313" key="2">
    <source>
        <dbReference type="EMBL" id="MDP2539645.1"/>
    </source>
</evidence>
<dbReference type="Proteomes" id="UP001177258">
    <property type="component" value="Unassembled WGS sequence"/>
</dbReference>
<evidence type="ECO:0000313" key="3">
    <source>
        <dbReference type="Proteomes" id="UP001177258"/>
    </source>
</evidence>
<dbReference type="Proteomes" id="UP001240777">
    <property type="component" value="Unassembled WGS sequence"/>
</dbReference>
<comment type="caution">
    <text evidence="2">The sequence shown here is derived from an EMBL/GenBank/DDBJ whole genome shotgun (WGS) entry which is preliminary data.</text>
</comment>
<proteinExistence type="predicted"/>